<evidence type="ECO:0000313" key="3">
    <source>
        <dbReference type="Proteomes" id="UP000293874"/>
    </source>
</evidence>
<feature type="domain" description="Secretion system C-terminal sorting" evidence="1">
    <location>
        <begin position="369"/>
        <end position="441"/>
    </location>
</feature>
<dbReference type="AlphaFoldDB" id="A0A4V2F0T3"/>
<sequence>MKAYPTVITITHVFRITFKSTVLVLLFIANSVFGYSQELEFSNPKLEPGSAKAGADGAVYRFPSVTTDVDALVTIIGRSSSAVKLTSIDLNASGFDKAFQPQVSMNNGTTPSGYNKWYMEFEISFVKKGTNIPTPVETVNVTALDVDGNGKSLSEYVTFYNLSSYVLESATEIVASSVNDQLFGYAGNIAGKQFTGPSTNYQNIDPEATPVMVTSKYSNITRMRFRAGAISQEKQGAGDRMYSFWFKSFTYTDPIAGSLPVKLSSFYATKKNDTKVSLNWSTAQEINASHFVVERSFDGKEYDEAGLVFAIGNTNANSNYKFTDDLKSKHSNIIYYRLRIVDMDGKTEKSVVRIIRSAEEKEYAKILTYPNPVVNELRVQLPVSWQNNAVNIEVFNNSGQIVKRQIANRAGQTEVVNVNDLESGIYFVRAGNGTESSTQRIAKLK</sequence>
<dbReference type="InterPro" id="IPR026444">
    <property type="entry name" value="Secre_tail"/>
</dbReference>
<dbReference type="Proteomes" id="UP000293874">
    <property type="component" value="Unassembled WGS sequence"/>
</dbReference>
<keyword evidence="3" id="KW-1185">Reference proteome</keyword>
<evidence type="ECO:0000259" key="1">
    <source>
        <dbReference type="Pfam" id="PF18962"/>
    </source>
</evidence>
<evidence type="ECO:0000313" key="2">
    <source>
        <dbReference type="EMBL" id="RZS71231.1"/>
    </source>
</evidence>
<protein>
    <submittedName>
        <fullName evidence="2">Putative secreted protein (Por secretion system target)</fullName>
    </submittedName>
</protein>
<accession>A0A4V2F0T3</accession>
<dbReference type="Pfam" id="PF18962">
    <property type="entry name" value="Por_Secre_tail"/>
    <property type="match status" value="1"/>
</dbReference>
<name>A0A4V2F0T3_9BACT</name>
<dbReference type="RefSeq" id="WP_130541760.1">
    <property type="nucleotide sequence ID" value="NZ_CP042431.1"/>
</dbReference>
<dbReference type="InterPro" id="IPR013783">
    <property type="entry name" value="Ig-like_fold"/>
</dbReference>
<comment type="caution">
    <text evidence="2">The sequence shown here is derived from an EMBL/GenBank/DDBJ whole genome shotgun (WGS) entry which is preliminary data.</text>
</comment>
<dbReference type="Gene3D" id="2.60.40.10">
    <property type="entry name" value="Immunoglobulins"/>
    <property type="match status" value="1"/>
</dbReference>
<dbReference type="NCBIfam" id="TIGR04183">
    <property type="entry name" value="Por_Secre_tail"/>
    <property type="match status" value="1"/>
</dbReference>
<proteinExistence type="predicted"/>
<dbReference type="EMBL" id="SGXA01000002">
    <property type="protein sequence ID" value="RZS71231.1"/>
    <property type="molecule type" value="Genomic_DNA"/>
</dbReference>
<reference evidence="2 3" key="1">
    <citation type="submission" date="2019-02" db="EMBL/GenBank/DDBJ databases">
        <title>Genomic Encyclopedia of Type Strains, Phase IV (KMG-IV): sequencing the most valuable type-strain genomes for metagenomic binning, comparative biology and taxonomic classification.</title>
        <authorList>
            <person name="Goeker M."/>
        </authorList>
    </citation>
    <scope>NUCLEOTIDE SEQUENCE [LARGE SCALE GENOMIC DNA]</scope>
    <source>
        <strain evidence="2 3">DSM 18116</strain>
    </source>
</reference>
<dbReference type="OrthoDB" id="652131at2"/>
<gene>
    <name evidence="2" type="ORF">EV199_3133</name>
</gene>
<organism evidence="2 3">
    <name type="scientific">Pseudobacter ginsenosidimutans</name>
    <dbReference type="NCBI Taxonomy" id="661488"/>
    <lineage>
        <taxon>Bacteria</taxon>
        <taxon>Pseudomonadati</taxon>
        <taxon>Bacteroidota</taxon>
        <taxon>Chitinophagia</taxon>
        <taxon>Chitinophagales</taxon>
        <taxon>Chitinophagaceae</taxon>
        <taxon>Pseudobacter</taxon>
    </lineage>
</organism>